<dbReference type="KEGG" id="rsz:130498001"/>
<dbReference type="SUPFAM" id="SSF56219">
    <property type="entry name" value="DNase I-like"/>
    <property type="match status" value="1"/>
</dbReference>
<dbReference type="OrthoDB" id="1031171at2759"/>
<evidence type="ECO:0000313" key="3">
    <source>
        <dbReference type="Proteomes" id="UP000504610"/>
    </source>
</evidence>
<dbReference type="SUPFAM" id="SSF56672">
    <property type="entry name" value="DNA/RNA polymerases"/>
    <property type="match status" value="1"/>
</dbReference>
<dbReference type="Gene3D" id="3.60.10.10">
    <property type="entry name" value="Endonuclease/exonuclease/phosphatase"/>
    <property type="match status" value="1"/>
</dbReference>
<dbReference type="InterPro" id="IPR005135">
    <property type="entry name" value="Endo/exonuclease/phosphatase"/>
</dbReference>
<dbReference type="Pfam" id="PF13966">
    <property type="entry name" value="zf-RVT"/>
    <property type="match status" value="1"/>
</dbReference>
<name>A0A9W3C750_RAPSA</name>
<keyword evidence="3" id="KW-1185">Reference proteome</keyword>
<feature type="compositionally biased region" description="Basic and acidic residues" evidence="1">
    <location>
        <begin position="328"/>
        <end position="340"/>
    </location>
</feature>
<dbReference type="PANTHER" id="PTHR33116:SF84">
    <property type="entry name" value="RNA-DIRECTED DNA POLYMERASE"/>
    <property type="match status" value="1"/>
</dbReference>
<reference evidence="3" key="1">
    <citation type="journal article" date="2019" name="Database">
        <title>The radish genome database (RadishGD): an integrated information resource for radish genomics.</title>
        <authorList>
            <person name="Yu H.J."/>
            <person name="Baek S."/>
            <person name="Lee Y.J."/>
            <person name="Cho A."/>
            <person name="Mun J.H."/>
        </authorList>
    </citation>
    <scope>NUCLEOTIDE SEQUENCE [LARGE SCALE GENOMIC DNA]</scope>
    <source>
        <strain evidence="3">cv. WK10039</strain>
    </source>
</reference>
<sequence>MGLSNSLFFEEAAKPFSISGAQSVVQSGDQSVVQSGNQSVVQQGDQLGVQSGVQSGNQSGVQTVVQSGIQSDRTWVAVAQQKKQSLKKYDLEISTSDGKKSVMVPAEITEKSNPLWGDFVIARFLETAPHIAKVHMIINKIWLFGEKSQKMEVYVIDEKTMRIRIVNEKIREKVVRRGMWNIAGVPMVVSKWSPEVDDEDANLIPLWVHLTNVPMSMYSWEGLSFMTSAVGAPDHLHPDTIACSNFDIAKVFVKADLSKEPPKQIDFTIKGEVVTIHYTYPWLPPRCVKCDRWGHYETFCKGRNKGASEDTKIDEVKSDEFVEVNKQTEEMGKTEIKEGAGKSNELEGEDTRKEEDGSDEKNMGSDDKKIGEWKKISGEKMGRSRIVQRLQYGQVTITTPSRFNALRNTDEKGEELNKEDKEVLDVEDNEELDEEEREEVQSEKDEDIYQSLAEESIEDIRKGRARQILPRLSKTNHRVGFQEESFMTGFFWNIRGFNKPVKHRVVRNWVRDHSFLFGCLIETRVKEKKAEKIVEEVFNGWSFMGNYEYNRLGRLWVVWRPEVRLTPVYKSAQVITCSILLPGEKEEFFISFIYAHNTMVERKELWEELSSHGEAPSFKNKKWMLMGDYNEILNGEEHSGFEDAPRVPMGMRDFQDVVEQCRLTDLGYQGPMHTWCNKRVDGLICKKLDRVLINEEWLMTRDAYCVFESGGCSDHLRCRIHFKNEESRKRKPFKFTNVIAKMPEKQPIRELSKIKLGNLSKQTREEVLKQRSKLHWLDVGDGNNKFFHCSAKIREIRNAIHEIQREDGSVAISEEDIKAEAERFFAEFMNYKPLEYEGASVEMLQELLGFQCSEMDCSSLERAVTKEEIKEVLFHMPGSKAPGPDGFTTEFFKEAWSLNSTILALIPKKVEAKMMKDYRPISCCNVLYKVISKLIANRLKKILPKCITLNQSAFISERLLMENVLLATEIVKDYHKEDISPRCAMQIDISKAFDSVQWSFLMNVLKALGLPSRFVHWIYLCISSASFSVQVNCELAGYFQSKRGLRQGCSLSPYLFVICMNVLSKMLDEAVVKGRIGYHPKCKNIELTHLCFADDLMIFADGSRHSVEGILKVFEDFDKMSGLKISKEKSVLFMAGSEQRNEEIMRQFQFANGKLPVRYLGLPLLTKHMTVTDFLPLVEKIRKKISTWTGRFLSFAGRLQLINSVIRSLTNFWMAAFRLPSGCIKEIERLCSAFLWSGPDLNSKKAKVSWVDVCKTKQEGGLGLRPLKEVNTVCGLKLVWRILSANSLWVSWIKVYLIRKGSIWMVKENTQKGSWMWRKILKCRDIAKLFYKVDVRNGGKTSFWFESWSSLGILKDILREGSYIDMGIPIYATVEDCMKHRRRSHRVSILNRVEVEIERIKENRSLEEDVSLWKTEKGKYKKKFSTKETWMCIRERHLQCYWHQAVWFKHATPKFSFITWLAMRGRLATGERMQYWNGNTDVSCILCRNPLETLSHLFFECPYSTQVWDNLMRGILKDQHAVGWENITRLITGSSVWSKVKLYIVRYMFQASIHTIWRERNRRRHGEVAVSAEVTIRRLEKHMRNQFTVIRRRGDTDYERGMEEWFSRET</sequence>
<dbReference type="InterPro" id="IPR026960">
    <property type="entry name" value="RVT-Znf"/>
</dbReference>
<dbReference type="InterPro" id="IPR043502">
    <property type="entry name" value="DNA/RNA_pol_sf"/>
</dbReference>
<feature type="region of interest" description="Disordered" evidence="1">
    <location>
        <begin position="328"/>
        <end position="370"/>
    </location>
</feature>
<reference evidence="4" key="2">
    <citation type="submission" date="2025-08" db="UniProtKB">
        <authorList>
            <consortium name="RefSeq"/>
        </authorList>
    </citation>
    <scope>IDENTIFICATION</scope>
    <source>
        <tissue evidence="4">Leaf</tissue>
    </source>
</reference>
<dbReference type="Pfam" id="PF14111">
    <property type="entry name" value="DUF4283"/>
    <property type="match status" value="1"/>
</dbReference>
<feature type="domain" description="Reverse transcriptase" evidence="2">
    <location>
        <begin position="887"/>
        <end position="1164"/>
    </location>
</feature>
<dbReference type="InterPro" id="IPR036691">
    <property type="entry name" value="Endo/exonu/phosph_ase_sf"/>
</dbReference>
<dbReference type="GO" id="GO:0003824">
    <property type="term" value="F:catalytic activity"/>
    <property type="evidence" value="ECO:0007669"/>
    <property type="project" value="InterPro"/>
</dbReference>
<accession>A0A9W3C750</accession>
<feature type="compositionally biased region" description="Acidic residues" evidence="1">
    <location>
        <begin position="425"/>
        <end position="446"/>
    </location>
</feature>
<feature type="region of interest" description="Disordered" evidence="1">
    <location>
        <begin position="403"/>
        <end position="446"/>
    </location>
</feature>
<evidence type="ECO:0000256" key="1">
    <source>
        <dbReference type="SAM" id="MobiDB-lite"/>
    </source>
</evidence>
<dbReference type="Pfam" id="PF03372">
    <property type="entry name" value="Exo_endo_phos"/>
    <property type="match status" value="1"/>
</dbReference>
<dbReference type="PANTHER" id="PTHR33116">
    <property type="entry name" value="REVERSE TRANSCRIPTASE ZINC-BINDING DOMAIN-CONTAINING PROTEIN-RELATED-RELATED"/>
    <property type="match status" value="1"/>
</dbReference>
<dbReference type="InterPro" id="IPR000477">
    <property type="entry name" value="RT_dom"/>
</dbReference>
<dbReference type="PROSITE" id="PS50878">
    <property type="entry name" value="RT_POL"/>
    <property type="match status" value="1"/>
</dbReference>
<dbReference type="CDD" id="cd01650">
    <property type="entry name" value="RT_nLTR_like"/>
    <property type="match status" value="1"/>
</dbReference>
<protein>
    <submittedName>
        <fullName evidence="4">Uncharacterized protein LOC130498001</fullName>
    </submittedName>
</protein>
<feature type="compositionally biased region" description="Basic and acidic residues" evidence="1">
    <location>
        <begin position="408"/>
        <end position="424"/>
    </location>
</feature>
<gene>
    <name evidence="4" type="primary">LOC130498001</name>
</gene>
<organism evidence="3 4">
    <name type="scientific">Raphanus sativus</name>
    <name type="common">Radish</name>
    <name type="synonym">Raphanus raphanistrum var. sativus</name>
    <dbReference type="NCBI Taxonomy" id="3726"/>
    <lineage>
        <taxon>Eukaryota</taxon>
        <taxon>Viridiplantae</taxon>
        <taxon>Streptophyta</taxon>
        <taxon>Embryophyta</taxon>
        <taxon>Tracheophyta</taxon>
        <taxon>Spermatophyta</taxon>
        <taxon>Magnoliopsida</taxon>
        <taxon>eudicotyledons</taxon>
        <taxon>Gunneridae</taxon>
        <taxon>Pentapetalae</taxon>
        <taxon>rosids</taxon>
        <taxon>malvids</taxon>
        <taxon>Brassicales</taxon>
        <taxon>Brassicaceae</taxon>
        <taxon>Brassiceae</taxon>
        <taxon>Raphanus</taxon>
    </lineage>
</organism>
<dbReference type="Proteomes" id="UP000504610">
    <property type="component" value="Chromosome 7"/>
</dbReference>
<evidence type="ECO:0000313" key="4">
    <source>
        <dbReference type="RefSeq" id="XP_056847304.1"/>
    </source>
</evidence>
<dbReference type="Pfam" id="PF00078">
    <property type="entry name" value="RVT_1"/>
    <property type="match status" value="1"/>
</dbReference>
<feature type="compositionally biased region" description="Basic and acidic residues" evidence="1">
    <location>
        <begin position="349"/>
        <end position="370"/>
    </location>
</feature>
<dbReference type="RefSeq" id="XP_056847304.1">
    <property type="nucleotide sequence ID" value="XM_056991324.1"/>
</dbReference>
<dbReference type="GeneID" id="130498001"/>
<evidence type="ECO:0000259" key="2">
    <source>
        <dbReference type="PROSITE" id="PS50878"/>
    </source>
</evidence>
<proteinExistence type="predicted"/>
<dbReference type="InterPro" id="IPR025558">
    <property type="entry name" value="DUF4283"/>
</dbReference>